<evidence type="ECO:0000313" key="2">
    <source>
        <dbReference type="EMBL" id="TET78496.1"/>
    </source>
</evidence>
<comment type="caution">
    <text evidence="2">The sequence shown here is derived from an EMBL/GenBank/DDBJ whole genome shotgun (WGS) entry which is preliminary data.</text>
</comment>
<name>A0A523XGW0_UNCT6</name>
<evidence type="ECO:0000259" key="1">
    <source>
        <dbReference type="Pfam" id="PF13477"/>
    </source>
</evidence>
<dbReference type="AlphaFoldDB" id="A0A523XGW0"/>
<dbReference type="Pfam" id="PF13477">
    <property type="entry name" value="Glyco_trans_4_2"/>
    <property type="match status" value="1"/>
</dbReference>
<dbReference type="SUPFAM" id="SSF53756">
    <property type="entry name" value="UDP-Glycosyltransferase/glycogen phosphorylase"/>
    <property type="match status" value="1"/>
</dbReference>
<gene>
    <name evidence="2" type="ORF">E3J38_08485</name>
</gene>
<dbReference type="Gene3D" id="3.40.50.2000">
    <property type="entry name" value="Glycogen Phosphorylase B"/>
    <property type="match status" value="1"/>
</dbReference>
<evidence type="ECO:0000313" key="3">
    <source>
        <dbReference type="Proteomes" id="UP000315534"/>
    </source>
</evidence>
<sequence length="164" mass="18609">MVPKRLCYFGDSASIHLVRWANFSLRNGWEVHLVSDRQPCKGYADGVMHHRIRTPTSYSIPLPFITRFWVTMKLISTVRKIEPTIIHAHSIPGYGDYMGILSKILPDVPIVVTAWGFSHMESELSRPMRYFLSRMALRSADAVTASAPSMSHKLSEAYGLDKTK</sequence>
<dbReference type="InterPro" id="IPR028098">
    <property type="entry name" value="Glyco_trans_4-like_N"/>
</dbReference>
<feature type="non-terminal residue" evidence="2">
    <location>
        <position position="164"/>
    </location>
</feature>
<protein>
    <recommendedName>
        <fullName evidence="1">Glycosyltransferase subfamily 4-like N-terminal domain-containing protein</fullName>
    </recommendedName>
</protein>
<proteinExistence type="predicted"/>
<dbReference type="Proteomes" id="UP000315534">
    <property type="component" value="Unassembled WGS sequence"/>
</dbReference>
<organism evidence="2 3">
    <name type="scientific">candidate division TA06 bacterium</name>
    <dbReference type="NCBI Taxonomy" id="2250710"/>
    <lineage>
        <taxon>Bacteria</taxon>
        <taxon>Bacteria division TA06</taxon>
    </lineage>
</organism>
<accession>A0A523XGW0</accession>
<dbReference type="EMBL" id="SOIP01000484">
    <property type="protein sequence ID" value="TET78496.1"/>
    <property type="molecule type" value="Genomic_DNA"/>
</dbReference>
<feature type="domain" description="Glycosyltransferase subfamily 4-like N-terminal" evidence="1">
    <location>
        <begin position="5"/>
        <end position="145"/>
    </location>
</feature>
<reference evidence="2 3" key="1">
    <citation type="submission" date="2019-03" db="EMBL/GenBank/DDBJ databases">
        <title>Metabolic potential of uncultured bacteria and archaea associated with petroleum seepage in deep-sea sediments.</title>
        <authorList>
            <person name="Dong X."/>
            <person name="Hubert C."/>
        </authorList>
    </citation>
    <scope>NUCLEOTIDE SEQUENCE [LARGE SCALE GENOMIC DNA]</scope>
    <source>
        <strain evidence="2">E29_bin36</strain>
    </source>
</reference>